<proteinExistence type="predicted"/>
<dbReference type="AlphaFoldDB" id="A0A8J3YV13"/>
<dbReference type="RefSeq" id="WP_203903749.1">
    <property type="nucleotide sequence ID" value="NZ_BOPF01000034.1"/>
</dbReference>
<sequence>MAERDSGWVSGGVLDAEDARLATAALAAPGTGPIQARTGIRPTAGNPGLVRATSTPSGSVTVEPFQAVIQGTRFSAAGAYLATLDTVKTINVLADPPHATNPRRDFIVAVQSDAQYGDQATKLEIRRVLGTPGNPPTDPALPADHVKLAVITVPAGATSITTSNILDLRSYTTAAGGVLPVANRGARPSPAYPGQVVYVQDIATTEISDGAAWYPAARGGLAIYGPSDDGWPVSTSISTPVKTVINRTTAAAVPYPRRLLVTGHTMITYAAHNGRYDLAIEYTGASAPAAIVVIQPGASDGYNSATVSGIINQPANTPLTIDLTLRRAGGTGAVSTGQSGAYTSTNVLAIPV</sequence>
<accession>A0A8J3YV13</accession>
<protein>
    <submittedName>
        <fullName evidence="1">Uncharacterized protein</fullName>
    </submittedName>
</protein>
<evidence type="ECO:0000313" key="2">
    <source>
        <dbReference type="Proteomes" id="UP000619260"/>
    </source>
</evidence>
<dbReference type="Proteomes" id="UP000619260">
    <property type="component" value="Unassembled WGS sequence"/>
</dbReference>
<gene>
    <name evidence="1" type="ORF">Val02_72020</name>
</gene>
<evidence type="ECO:0000313" key="1">
    <source>
        <dbReference type="EMBL" id="GIJ50316.1"/>
    </source>
</evidence>
<keyword evidence="2" id="KW-1185">Reference proteome</keyword>
<dbReference type="EMBL" id="BOPF01000034">
    <property type="protein sequence ID" value="GIJ50316.1"/>
    <property type="molecule type" value="Genomic_DNA"/>
</dbReference>
<name>A0A8J3YV13_9ACTN</name>
<reference evidence="1" key="1">
    <citation type="submission" date="2021-01" db="EMBL/GenBank/DDBJ databases">
        <title>Whole genome shotgun sequence of Virgisporangium aliadipatigenens NBRC 105644.</title>
        <authorList>
            <person name="Komaki H."/>
            <person name="Tamura T."/>
        </authorList>
    </citation>
    <scope>NUCLEOTIDE SEQUENCE</scope>
    <source>
        <strain evidence="1">NBRC 105644</strain>
    </source>
</reference>
<comment type="caution">
    <text evidence="1">The sequence shown here is derived from an EMBL/GenBank/DDBJ whole genome shotgun (WGS) entry which is preliminary data.</text>
</comment>
<organism evidence="1 2">
    <name type="scientific">Virgisporangium aliadipatigenens</name>
    <dbReference type="NCBI Taxonomy" id="741659"/>
    <lineage>
        <taxon>Bacteria</taxon>
        <taxon>Bacillati</taxon>
        <taxon>Actinomycetota</taxon>
        <taxon>Actinomycetes</taxon>
        <taxon>Micromonosporales</taxon>
        <taxon>Micromonosporaceae</taxon>
        <taxon>Virgisporangium</taxon>
    </lineage>
</organism>